<dbReference type="Proteomes" id="UP000037977">
    <property type="component" value="Unassembled WGS sequence"/>
</dbReference>
<feature type="domain" description="SLH" evidence="3">
    <location>
        <begin position="767"/>
        <end position="830"/>
    </location>
</feature>
<dbReference type="Pfam" id="PF07554">
    <property type="entry name" value="FIVAR"/>
    <property type="match status" value="1"/>
</dbReference>
<dbReference type="OrthoDB" id="9807519at2"/>
<dbReference type="InterPro" id="IPR012334">
    <property type="entry name" value="Pectin_lyas_fold"/>
</dbReference>
<evidence type="ECO:0000256" key="1">
    <source>
        <dbReference type="ARBA" id="ARBA00022729"/>
    </source>
</evidence>
<dbReference type="RefSeq" id="WP_053995175.1">
    <property type="nucleotide sequence ID" value="NZ_CP065643.1"/>
</dbReference>
<name>A0A0N0CVX9_9BACI</name>
<dbReference type="PANTHER" id="PTHR43308">
    <property type="entry name" value="OUTER MEMBRANE PROTEIN ALPHA-RELATED"/>
    <property type="match status" value="1"/>
</dbReference>
<dbReference type="PROSITE" id="PS51272">
    <property type="entry name" value="SLH"/>
    <property type="match status" value="3"/>
</dbReference>
<dbReference type="PANTHER" id="PTHR43308:SF5">
    <property type="entry name" value="S-LAYER PROTEIN _ PEPTIDOGLYCAN ENDO-BETA-N-ACETYLGLUCOSAMINIDASE"/>
    <property type="match status" value="1"/>
</dbReference>
<evidence type="ECO:0000256" key="2">
    <source>
        <dbReference type="SAM" id="SignalP"/>
    </source>
</evidence>
<organism evidence="4 5">
    <name type="scientific">Lysinibacillus macroides</name>
    <dbReference type="NCBI Taxonomy" id="33935"/>
    <lineage>
        <taxon>Bacteria</taxon>
        <taxon>Bacillati</taxon>
        <taxon>Bacillota</taxon>
        <taxon>Bacilli</taxon>
        <taxon>Bacillales</taxon>
        <taxon>Bacillaceae</taxon>
        <taxon>Lysinibacillus</taxon>
    </lineage>
</organism>
<dbReference type="InterPro" id="IPR051465">
    <property type="entry name" value="Cell_Envelope_Struct_Comp"/>
</dbReference>
<feature type="domain" description="SLH" evidence="3">
    <location>
        <begin position="642"/>
        <end position="706"/>
    </location>
</feature>
<gene>
    <name evidence="4" type="ORF">ADM90_11625</name>
</gene>
<dbReference type="Gene3D" id="2.60.40.10">
    <property type="entry name" value="Immunoglobulins"/>
    <property type="match status" value="1"/>
</dbReference>
<dbReference type="Pfam" id="PF00395">
    <property type="entry name" value="SLH"/>
    <property type="match status" value="3"/>
</dbReference>
<accession>A0A0N0CVX9</accession>
<dbReference type="AlphaFoldDB" id="A0A0N0CVX9"/>
<keyword evidence="1 2" id="KW-0732">Signal</keyword>
<sequence>MDKKKKGKKPWNLFLAATLMVSSAIVVSVPEEAKADSTIICVSAVKGDDKNNGTFEKPFKTLQAAYNKARNGDVIAVYTDLDIAEQALNANKNKEVVIVGMRYGNEGSENTIIKYTGGDQEQPFINVTKGSVSIQNFILSGDNIPRKKPFIAVSNKATIAFTQDIIIRDSSVNGEGVIHNNGGIIIIDIDKIDTPGDVVEITNLRSTKGAIHLTDKAQLHIGNAIISGNIGSGLRVEGNSKVYIYANAKIMGNYLEEDRQIPSNVYLAKGQQLFVSEKLKHNMGVSTEEEPVANKDVLIASGMKEGSKDYTVTRQDKNKFILDRGQGTIALKKNDGDTEDKIYLTLDAAKPEPLDPDPDDPEPPVVDALEITEPEDGAIITDLDTLKFKGSVTTNGTTTIDVALVDVSDKRILGQVDEQTGKWSFTPNENLINGKYTFTVIAKSVPDGKIIGQKTHEFTIKTELVDKTALQKKVDESKTLHEKDYTSDSWKKYQEALVKAQKVLADEKATKEDVQKALELLTTMQNNLVKVNEKVEQGLKVLIPSAGTLSPNFSPDIMKYRLTVDYSISHMTFDTAGVPVTIKVNGREVTGSIPLAVGVNRVMILTADGKEYIVEVTRLADTPSNDHTENGDWWIPWTPAPKPEPEQPVPSPQQPKPPVIQADGTHRAYIRGFPDGTFGPNKNVTRAQVAMMIARVLVYQASTTKAISAPFKDIAKDHQAVEEITFLKERGIMNGDKNGNFRADENITRAEMATLIANFKELTIDKNRMITFNDTKDHWAQWIIEANRQIGIINGYSDGSFAPNTYLTRAQAVVMINRMFNFDPLQVARTPSFLDVSTTHWAFKDIEKAATTHDYILKDGRKYFFE</sequence>
<dbReference type="EMBL" id="LGCI01000006">
    <property type="protein sequence ID" value="KOY82274.1"/>
    <property type="molecule type" value="Genomic_DNA"/>
</dbReference>
<evidence type="ECO:0000259" key="3">
    <source>
        <dbReference type="PROSITE" id="PS51272"/>
    </source>
</evidence>
<feature type="domain" description="SLH" evidence="3">
    <location>
        <begin position="707"/>
        <end position="766"/>
    </location>
</feature>
<proteinExistence type="predicted"/>
<dbReference type="Gene3D" id="1.20.1270.70">
    <property type="entry name" value="Designed single chain three-helix bundle"/>
    <property type="match status" value="1"/>
</dbReference>
<protein>
    <recommendedName>
        <fullName evidence="3">SLH domain-containing protein</fullName>
    </recommendedName>
</protein>
<evidence type="ECO:0000313" key="4">
    <source>
        <dbReference type="EMBL" id="KOY82274.1"/>
    </source>
</evidence>
<dbReference type="InterPro" id="IPR001119">
    <property type="entry name" value="SLH_dom"/>
</dbReference>
<dbReference type="InterPro" id="IPR011050">
    <property type="entry name" value="Pectin_lyase_fold/virulence"/>
</dbReference>
<dbReference type="Gene3D" id="2.160.20.10">
    <property type="entry name" value="Single-stranded right-handed beta-helix, Pectin lyase-like"/>
    <property type="match status" value="1"/>
</dbReference>
<reference evidence="4 5" key="1">
    <citation type="submission" date="2015-07" db="EMBL/GenBank/DDBJ databases">
        <title>Genome sequencing project for genomic taxonomy and phylogenomics of Bacillus-like bacteria.</title>
        <authorList>
            <person name="Liu B."/>
            <person name="Wang J."/>
            <person name="Zhu Y."/>
            <person name="Liu G."/>
            <person name="Chen Q."/>
            <person name="Chen Z."/>
            <person name="Che J."/>
            <person name="Ge C."/>
            <person name="Shi H."/>
            <person name="Pan Z."/>
            <person name="Liu X."/>
        </authorList>
    </citation>
    <scope>NUCLEOTIDE SEQUENCE [LARGE SCALE GENOMIC DNA]</scope>
    <source>
        <strain evidence="4 5">DSM 54</strain>
    </source>
</reference>
<dbReference type="STRING" id="33935.ADM90_11625"/>
<feature type="chain" id="PRO_5039410264" description="SLH domain-containing protein" evidence="2">
    <location>
        <begin position="29"/>
        <end position="866"/>
    </location>
</feature>
<dbReference type="SUPFAM" id="SSF51126">
    <property type="entry name" value="Pectin lyase-like"/>
    <property type="match status" value="1"/>
</dbReference>
<feature type="signal peptide" evidence="2">
    <location>
        <begin position="1"/>
        <end position="28"/>
    </location>
</feature>
<comment type="caution">
    <text evidence="4">The sequence shown here is derived from an EMBL/GenBank/DDBJ whole genome shotgun (WGS) entry which is preliminary data.</text>
</comment>
<evidence type="ECO:0000313" key="5">
    <source>
        <dbReference type="Proteomes" id="UP000037977"/>
    </source>
</evidence>
<dbReference type="InterPro" id="IPR013783">
    <property type="entry name" value="Ig-like_fold"/>
</dbReference>
<dbReference type="PATRIC" id="fig|33935.3.peg.4244"/>
<keyword evidence="5" id="KW-1185">Reference proteome</keyword>